<keyword evidence="2" id="KW-1185">Reference proteome</keyword>
<dbReference type="Proteomes" id="UP000266721">
    <property type="component" value="Unassembled WGS sequence"/>
</dbReference>
<evidence type="ECO:0000313" key="2">
    <source>
        <dbReference type="Proteomes" id="UP000266721"/>
    </source>
</evidence>
<comment type="caution">
    <text evidence="1">The sequence shown here is derived from an EMBL/GenBank/DDBJ whole genome shotgun (WGS) entry which is preliminary data.</text>
</comment>
<name>A0A3L5TTS7_MYTGA</name>
<dbReference type="AlphaFoldDB" id="A0A3L5TTS7"/>
<reference evidence="1 2" key="1">
    <citation type="journal article" date="2016" name="PLoS ONE">
        <title>A First Insight into the Genome of the Filter-Feeder Mussel Mytilus galloprovincialis.</title>
        <authorList>
            <person name="Murgarella M."/>
            <person name="Puiu D."/>
            <person name="Novoa B."/>
            <person name="Figueras A."/>
            <person name="Posada D."/>
            <person name="Canchaya C."/>
        </authorList>
    </citation>
    <scope>NUCLEOTIDE SEQUENCE [LARGE SCALE GENOMIC DNA]</scope>
    <source>
        <tissue evidence="1">Muscle</tissue>
    </source>
</reference>
<proteinExistence type="predicted"/>
<feature type="non-terminal residue" evidence="1">
    <location>
        <position position="1"/>
    </location>
</feature>
<feature type="non-terminal residue" evidence="1">
    <location>
        <position position="52"/>
    </location>
</feature>
<evidence type="ECO:0000313" key="1">
    <source>
        <dbReference type="EMBL" id="OPL33351.1"/>
    </source>
</evidence>
<protein>
    <submittedName>
        <fullName evidence="1">Uncharacterized protein</fullName>
    </submittedName>
</protein>
<organism evidence="1 2">
    <name type="scientific">Mytilus galloprovincialis</name>
    <name type="common">Mediterranean mussel</name>
    <dbReference type="NCBI Taxonomy" id="29158"/>
    <lineage>
        <taxon>Eukaryota</taxon>
        <taxon>Metazoa</taxon>
        <taxon>Spiralia</taxon>
        <taxon>Lophotrochozoa</taxon>
        <taxon>Mollusca</taxon>
        <taxon>Bivalvia</taxon>
        <taxon>Autobranchia</taxon>
        <taxon>Pteriomorphia</taxon>
        <taxon>Mytilida</taxon>
        <taxon>Mytiloidea</taxon>
        <taxon>Mytilidae</taxon>
        <taxon>Mytilinae</taxon>
        <taxon>Mytilus</taxon>
    </lineage>
</organism>
<dbReference type="EMBL" id="KV583452">
    <property type="protein sequence ID" value="OPL33351.1"/>
    <property type="molecule type" value="Genomic_DNA"/>
</dbReference>
<accession>A0A3L5TTS7</accession>
<sequence length="52" mass="6019">LRKQFYSGAIQLVDTGFICIRHILVGCKILQDASDDKKNEQIQRETSQRLKL</sequence>
<gene>
    <name evidence="1" type="ORF">AM593_02829</name>
</gene>